<reference evidence="2" key="1">
    <citation type="submission" date="2021-02" db="EMBL/GenBank/DDBJ databases">
        <title>Psilocybe cubensis genome.</title>
        <authorList>
            <person name="Mckernan K.J."/>
            <person name="Crawford S."/>
            <person name="Trippe A."/>
            <person name="Kane L.T."/>
            <person name="Mclaughlin S."/>
        </authorList>
    </citation>
    <scope>NUCLEOTIDE SEQUENCE [LARGE SCALE GENOMIC DNA]</scope>
    <source>
        <strain evidence="2">MGC-MH-2018</strain>
    </source>
</reference>
<proteinExistence type="predicted"/>
<name>A0A8H7XYY3_PSICU</name>
<feature type="signal peptide" evidence="1">
    <location>
        <begin position="1"/>
        <end position="22"/>
    </location>
</feature>
<sequence length="312" mass="33219">MHHSFQVLAFSLAALHCMGALASPAVSPQVNNILSRADAPDEEFVITPGGPVLKSNVHSVPQGARVEHIGETISIVSANGTTLKSTPFTSANRSPHQRRDIQSGYVGLAYWSNGADPNPISSFSTFWVVPEVPEVVDGQTIFIFNGLEPDAGDAILQPVLQYGGSAAGGGNYWALSSWWVIGTSAFFTPLVQVPVNQGLTGLMTLQSITNTEGVAAYNYNSVFTGFPGTSLSISSTRPLPLAFEALEVYSAKSPTYLPRGRTSMRGIDIIKNNGVRPTVIWSTIVDTAEGFTMSVVSNGVPNGQVDIFYPLQ</sequence>
<keyword evidence="1" id="KW-0732">Signal</keyword>
<dbReference type="EMBL" id="JAFIQS010000006">
    <property type="protein sequence ID" value="KAG5168193.1"/>
    <property type="molecule type" value="Genomic_DNA"/>
</dbReference>
<gene>
    <name evidence="2" type="ORF">JR316_006788</name>
</gene>
<dbReference type="OrthoDB" id="3256306at2759"/>
<evidence type="ECO:0000256" key="1">
    <source>
        <dbReference type="SAM" id="SignalP"/>
    </source>
</evidence>
<dbReference type="AlphaFoldDB" id="A0A8H7XYY3"/>
<accession>A0A8H7XYY3</accession>
<comment type="caution">
    <text evidence="2">The sequence shown here is derived from an EMBL/GenBank/DDBJ whole genome shotgun (WGS) entry which is preliminary data.</text>
</comment>
<protein>
    <submittedName>
        <fullName evidence="2">Uncharacterized protein</fullName>
    </submittedName>
</protein>
<organism evidence="2">
    <name type="scientific">Psilocybe cubensis</name>
    <name type="common">Psychedelic mushroom</name>
    <name type="synonym">Stropharia cubensis</name>
    <dbReference type="NCBI Taxonomy" id="181762"/>
    <lineage>
        <taxon>Eukaryota</taxon>
        <taxon>Fungi</taxon>
        <taxon>Dikarya</taxon>
        <taxon>Basidiomycota</taxon>
        <taxon>Agaricomycotina</taxon>
        <taxon>Agaricomycetes</taxon>
        <taxon>Agaricomycetidae</taxon>
        <taxon>Agaricales</taxon>
        <taxon>Agaricineae</taxon>
        <taxon>Strophariaceae</taxon>
        <taxon>Psilocybe</taxon>
    </lineage>
</organism>
<feature type="chain" id="PRO_5034601949" evidence="1">
    <location>
        <begin position="23"/>
        <end position="312"/>
    </location>
</feature>
<evidence type="ECO:0000313" key="2">
    <source>
        <dbReference type="EMBL" id="KAG5168193.1"/>
    </source>
</evidence>